<dbReference type="EMBL" id="CAJVPQ010001123">
    <property type="protein sequence ID" value="CAG8533264.1"/>
    <property type="molecule type" value="Genomic_DNA"/>
</dbReference>
<keyword evidence="4" id="KW-0963">Cytoplasm</keyword>
<dbReference type="OrthoDB" id="283815at2759"/>
<keyword evidence="16" id="KW-1185">Reference proteome</keyword>
<feature type="region of interest" description="Disordered" evidence="14">
    <location>
        <begin position="448"/>
        <end position="480"/>
    </location>
</feature>
<evidence type="ECO:0000256" key="3">
    <source>
        <dbReference type="ARBA" id="ARBA00004657"/>
    </source>
</evidence>
<name>A0A9N9FHE2_9GLOM</name>
<keyword evidence="7" id="KW-0832">Ubl conjugation</keyword>
<evidence type="ECO:0000256" key="8">
    <source>
        <dbReference type="ARBA" id="ARBA00022990"/>
    </source>
</evidence>
<dbReference type="GO" id="GO:0005869">
    <property type="term" value="C:dynactin complex"/>
    <property type="evidence" value="ECO:0007669"/>
    <property type="project" value="InterPro"/>
</dbReference>
<dbReference type="AlphaFoldDB" id="A0A9N9FHE2"/>
<dbReference type="Pfam" id="PF05502">
    <property type="entry name" value="Dynactin_p62"/>
    <property type="match status" value="2"/>
</dbReference>
<organism evidence="15 16">
    <name type="scientific">Funneliformis caledonium</name>
    <dbReference type="NCBI Taxonomy" id="1117310"/>
    <lineage>
        <taxon>Eukaryota</taxon>
        <taxon>Fungi</taxon>
        <taxon>Fungi incertae sedis</taxon>
        <taxon>Mucoromycota</taxon>
        <taxon>Glomeromycotina</taxon>
        <taxon>Glomeromycetes</taxon>
        <taxon>Glomerales</taxon>
        <taxon>Glomeraceae</taxon>
        <taxon>Funneliformis</taxon>
    </lineage>
</organism>
<keyword evidence="6" id="KW-0597">Phosphoprotein</keyword>
<dbReference type="PANTHER" id="PTHR13034:SF2">
    <property type="entry name" value="DYNACTIN SUBUNIT 4"/>
    <property type="match status" value="1"/>
</dbReference>
<dbReference type="PANTHER" id="PTHR13034">
    <property type="entry name" value="DYNACTIN P62 SUBUNIT"/>
    <property type="match status" value="1"/>
</dbReference>
<dbReference type="Proteomes" id="UP000789570">
    <property type="component" value="Unassembled WGS sequence"/>
</dbReference>
<evidence type="ECO:0000256" key="4">
    <source>
        <dbReference type="ARBA" id="ARBA00022490"/>
    </source>
</evidence>
<keyword evidence="8" id="KW-0007">Acetylation</keyword>
<dbReference type="InterPro" id="IPR008603">
    <property type="entry name" value="DCTN4"/>
</dbReference>
<evidence type="ECO:0000256" key="1">
    <source>
        <dbReference type="ARBA" id="ARBA00004300"/>
    </source>
</evidence>
<evidence type="ECO:0000313" key="15">
    <source>
        <dbReference type="EMBL" id="CAG8533264.1"/>
    </source>
</evidence>
<keyword evidence="9" id="KW-0175">Coiled coil</keyword>
<protein>
    <recommendedName>
        <fullName evidence="12">Dynactin subunit 4</fullName>
    </recommendedName>
</protein>
<gene>
    <name evidence="15" type="ORF">FCALED_LOCUS5279</name>
</gene>
<evidence type="ECO:0000256" key="11">
    <source>
        <dbReference type="ARBA" id="ARBA00034776"/>
    </source>
</evidence>
<comment type="subcellular location">
    <subcellularLocation>
        <location evidence="1">Cytoplasm</location>
        <location evidence="1">Cytoskeleton</location>
        <location evidence="1">Microtubule organizing center</location>
        <location evidence="1">Centrosome</location>
    </subcellularLocation>
    <subcellularLocation>
        <location evidence="2">Cytoplasm</location>
        <location evidence="2">Cytoskeleton</location>
        <location evidence="2">Stress fiber</location>
    </subcellularLocation>
    <subcellularLocation>
        <location evidence="3">Cytoplasm</location>
        <location evidence="3">Myofibril</location>
    </subcellularLocation>
</comment>
<sequence length="544" mass="60777">MNSLQTETRHIRPYVHYHCGCPDVNNPTTSIESEKEEETFNIYSPGIHFSTFPISKLYFCDDCHQIRCPRCVQEEIVCYYCPNCLFEVPTASVKSERNRCARNCFQCPICQNTLSVVASSEPQPTPLPISPTVPTVSATGAPYYLSCGVCRWDSQEIGMTFEKATGLALQLQKTEDERPDVKEFDHLKDQFEKHLRHNTPSTTLPSSLLSIPGMSMNSFSSRYGNTGLAHAQQKSDDVEKYEAAVDKVEPESGLVDDLVHLTDVNQITTLTQRMNQLSDQPYKVERLQPQRIHLRTKRVKRCRSCRHILIKPEQKAQATRFKIKLVALKNIPKITIASLPKLILNQRTQIVLKFSNPLYEEISVDLTIQEETNECGKVTILAPHFNITPYNEVLEYEEDLISSRRAAKADIGIYEKRGNSTSIIFEITPLAEVEEFKFPLLVKYTNKNTENNENDGVTTEEKSSEETNSSKAVASDEISADESNEITKSLSFWTVIGLGNVIKAPAGTSGTTVKGPRTEPSGSKGSSSRGSSSGNRSGTSNSKS</sequence>
<evidence type="ECO:0000256" key="10">
    <source>
        <dbReference type="ARBA" id="ARBA00023212"/>
    </source>
</evidence>
<comment type="subunit">
    <text evidence="13">Subunit of dynactin, a multiprotein complex part of a tripartite complex with dynein and a adapter, such as BICDL1, BICD2 or HOOK3. The dynactin complex is built around ACTR1A/ACTB filament and consists of an actin-related filament composed of a shoulder domain, a pointed end and a barbed end. Its length is defined by its flexible shoulder domain. The soulder is composed of 2 DCTN1 subunits, 4 DCTN2 and 2 DCTN3. The 4 DCNT2 (via N-terminus) bind the ACTR1A filament and act as molecular rulers to determine the length. The pointed end is important for binding dynein-dynactin cargo adapters. Consists of 4 subunits: ACTR10, DCNT4, DCTN5 and DCTN6. The barbed end is composed of a CAPZA1:CAPZB heterodimers, which binds ACTR1A/ACTB filament and dynactin and stabilizes dynactin. Interacts with ATP7B, but not ATP7A, in a copper-dependent manner. Interacts with ANK2; this interaction is required for localization at costameres. Interacts with N4BP2L1.</text>
</comment>
<evidence type="ECO:0000256" key="6">
    <source>
        <dbReference type="ARBA" id="ARBA00022553"/>
    </source>
</evidence>
<evidence type="ECO:0000256" key="9">
    <source>
        <dbReference type="ARBA" id="ARBA00023054"/>
    </source>
</evidence>
<proteinExistence type="inferred from homology"/>
<evidence type="ECO:0000256" key="5">
    <source>
        <dbReference type="ARBA" id="ARBA00022499"/>
    </source>
</evidence>
<feature type="region of interest" description="Disordered" evidence="14">
    <location>
        <begin position="504"/>
        <end position="544"/>
    </location>
</feature>
<feature type="compositionally biased region" description="Low complexity" evidence="14">
    <location>
        <begin position="521"/>
        <end position="544"/>
    </location>
</feature>
<evidence type="ECO:0000256" key="12">
    <source>
        <dbReference type="ARBA" id="ARBA00034864"/>
    </source>
</evidence>
<comment type="similarity">
    <text evidence="11">Belongs to the dynactin subunit 4 family.</text>
</comment>
<evidence type="ECO:0000256" key="14">
    <source>
        <dbReference type="SAM" id="MobiDB-lite"/>
    </source>
</evidence>
<keyword evidence="5" id="KW-1017">Isopeptide bond</keyword>
<accession>A0A9N9FHE2</accession>
<evidence type="ECO:0000256" key="13">
    <source>
        <dbReference type="ARBA" id="ARBA00093507"/>
    </source>
</evidence>
<evidence type="ECO:0000313" key="16">
    <source>
        <dbReference type="Proteomes" id="UP000789570"/>
    </source>
</evidence>
<dbReference type="GO" id="GO:0001725">
    <property type="term" value="C:stress fiber"/>
    <property type="evidence" value="ECO:0007669"/>
    <property type="project" value="UniProtKB-SubCell"/>
</dbReference>
<evidence type="ECO:0000256" key="7">
    <source>
        <dbReference type="ARBA" id="ARBA00022843"/>
    </source>
</evidence>
<evidence type="ECO:0000256" key="2">
    <source>
        <dbReference type="ARBA" id="ARBA00004529"/>
    </source>
</evidence>
<reference evidence="15" key="1">
    <citation type="submission" date="2021-06" db="EMBL/GenBank/DDBJ databases">
        <authorList>
            <person name="Kallberg Y."/>
            <person name="Tangrot J."/>
            <person name="Rosling A."/>
        </authorList>
    </citation>
    <scope>NUCLEOTIDE SEQUENCE</scope>
    <source>
        <strain evidence="15">UK204</strain>
    </source>
</reference>
<keyword evidence="10" id="KW-0206">Cytoskeleton</keyword>
<comment type="caution">
    <text evidence="15">The sequence shown here is derived from an EMBL/GenBank/DDBJ whole genome shotgun (WGS) entry which is preliminary data.</text>
</comment>